<sequence length="182" mass="20491">PVLSQVKLIAEPWDVGPGGYQVGNFPPRWTEWNGRYRDTIRDFWRGHDVPVSEFASRLTGSADLFQNDARRPAASINFVTCHDGFTLQDLVSYDTKHNEANGEGNRDGTDDNRSWNCGQEGPASKAVADLREQQKRNFLTTLFLSQGVPMLSHGDELGRTQQGNNNAYCQDNDISWVDWSDI</sequence>
<feature type="non-terminal residue" evidence="2">
    <location>
        <position position="182"/>
    </location>
</feature>
<keyword evidence="3" id="KW-1185">Reference proteome</keyword>
<protein>
    <submittedName>
        <fullName evidence="2">Glycogen debranching enzyme</fullName>
    </submittedName>
</protein>
<dbReference type="Proteomes" id="UP001596004">
    <property type="component" value="Unassembled WGS sequence"/>
</dbReference>
<feature type="region of interest" description="Disordered" evidence="1">
    <location>
        <begin position="98"/>
        <end position="123"/>
    </location>
</feature>
<proteinExistence type="predicted"/>
<evidence type="ECO:0000256" key="1">
    <source>
        <dbReference type="SAM" id="MobiDB-lite"/>
    </source>
</evidence>
<gene>
    <name evidence="2" type="ORF">ACFO60_40845</name>
</gene>
<comment type="caution">
    <text evidence="2">The sequence shown here is derived from an EMBL/GenBank/DDBJ whole genome shotgun (WGS) entry which is preliminary data.</text>
</comment>
<dbReference type="EMBL" id="JBHSFP010000114">
    <property type="protein sequence ID" value="MFC4537157.1"/>
    <property type="molecule type" value="Genomic_DNA"/>
</dbReference>
<dbReference type="InterPro" id="IPR017853">
    <property type="entry name" value="GH"/>
</dbReference>
<evidence type="ECO:0000313" key="3">
    <source>
        <dbReference type="Proteomes" id="UP001596004"/>
    </source>
</evidence>
<dbReference type="Gene3D" id="3.20.20.80">
    <property type="entry name" value="Glycosidases"/>
    <property type="match status" value="1"/>
</dbReference>
<evidence type="ECO:0000313" key="2">
    <source>
        <dbReference type="EMBL" id="MFC4537157.1"/>
    </source>
</evidence>
<dbReference type="PANTHER" id="PTHR43002">
    <property type="entry name" value="GLYCOGEN DEBRANCHING ENZYME"/>
    <property type="match status" value="1"/>
</dbReference>
<dbReference type="SUPFAM" id="SSF51445">
    <property type="entry name" value="(Trans)glycosidases"/>
    <property type="match status" value="1"/>
</dbReference>
<name>A0ABV9CWP4_9ACTN</name>
<feature type="non-terminal residue" evidence="2">
    <location>
        <position position="1"/>
    </location>
</feature>
<feature type="compositionally biased region" description="Basic and acidic residues" evidence="1">
    <location>
        <begin position="98"/>
        <end position="113"/>
    </location>
</feature>
<accession>A0ABV9CWP4</accession>
<reference evidence="3" key="1">
    <citation type="journal article" date="2019" name="Int. J. Syst. Evol. Microbiol.">
        <title>The Global Catalogue of Microorganisms (GCM) 10K type strain sequencing project: providing services to taxonomists for standard genome sequencing and annotation.</title>
        <authorList>
            <consortium name="The Broad Institute Genomics Platform"/>
            <consortium name="The Broad Institute Genome Sequencing Center for Infectious Disease"/>
            <person name="Wu L."/>
            <person name="Ma J."/>
        </authorList>
    </citation>
    <scope>NUCLEOTIDE SEQUENCE [LARGE SCALE GENOMIC DNA]</scope>
    <source>
        <strain evidence="3">CGMCC 4.7132</strain>
    </source>
</reference>
<organism evidence="2 3">
    <name type="scientific">Sphaerisporangium dianthi</name>
    <dbReference type="NCBI Taxonomy" id="1436120"/>
    <lineage>
        <taxon>Bacteria</taxon>
        <taxon>Bacillati</taxon>
        <taxon>Actinomycetota</taxon>
        <taxon>Actinomycetes</taxon>
        <taxon>Streptosporangiales</taxon>
        <taxon>Streptosporangiaceae</taxon>
        <taxon>Sphaerisporangium</taxon>
    </lineage>
</organism>